<dbReference type="OrthoDB" id="7172369at2"/>
<keyword evidence="4" id="KW-1185">Reference proteome</keyword>
<protein>
    <recommendedName>
        <fullName evidence="2">DUF6438 domain-containing protein</fullName>
    </recommendedName>
</protein>
<feature type="domain" description="DUF6438" evidence="2">
    <location>
        <begin position="37"/>
        <end position="151"/>
    </location>
</feature>
<comment type="caution">
    <text evidence="3">The sequence shown here is derived from an EMBL/GenBank/DDBJ whole genome shotgun (WGS) entry which is preliminary data.</text>
</comment>
<sequence length="169" mass="18791">MKRLTFSAAIMAAVVLFSCKSQSGGNTKTADEFKLSKIVYHLSRCNGTCPSIDLEIDSNKNIYVSREFYKTKSEVDAANSGRFKGVLSADQNNRLIEVLKKSNLDSLEFTPVGIADVPETTIIIYYNGKRKYLKSERPSPNASELITLLKSIGNDKGLERTTEVKELEN</sequence>
<organism evidence="3 4">
    <name type="scientific">Niastella populi</name>
    <dbReference type="NCBI Taxonomy" id="550983"/>
    <lineage>
        <taxon>Bacteria</taxon>
        <taxon>Pseudomonadati</taxon>
        <taxon>Bacteroidota</taxon>
        <taxon>Chitinophagia</taxon>
        <taxon>Chitinophagales</taxon>
        <taxon>Chitinophagaceae</taxon>
        <taxon>Niastella</taxon>
    </lineage>
</organism>
<keyword evidence="1" id="KW-0732">Signal</keyword>
<proteinExistence type="predicted"/>
<dbReference type="AlphaFoldDB" id="A0A1V9FK57"/>
<gene>
    <name evidence="3" type="ORF">A4R26_22520</name>
</gene>
<dbReference type="Pfam" id="PF20033">
    <property type="entry name" value="DUF6438"/>
    <property type="match status" value="1"/>
</dbReference>
<evidence type="ECO:0000313" key="4">
    <source>
        <dbReference type="Proteomes" id="UP000192276"/>
    </source>
</evidence>
<evidence type="ECO:0000259" key="2">
    <source>
        <dbReference type="Pfam" id="PF20033"/>
    </source>
</evidence>
<evidence type="ECO:0000313" key="3">
    <source>
        <dbReference type="EMBL" id="OQP58744.1"/>
    </source>
</evidence>
<reference evidence="4" key="1">
    <citation type="submission" date="2016-04" db="EMBL/GenBank/DDBJ databases">
        <authorList>
            <person name="Chen L."/>
            <person name="Zhuang W."/>
            <person name="Wang G."/>
        </authorList>
    </citation>
    <scope>NUCLEOTIDE SEQUENCE [LARGE SCALE GENOMIC DNA]</scope>
    <source>
        <strain evidence="4">208</strain>
    </source>
</reference>
<name>A0A1V9FK57_9BACT</name>
<feature type="signal peptide" evidence="1">
    <location>
        <begin position="1"/>
        <end position="23"/>
    </location>
</feature>
<dbReference type="EMBL" id="LWBP01000187">
    <property type="protein sequence ID" value="OQP58744.1"/>
    <property type="molecule type" value="Genomic_DNA"/>
</dbReference>
<dbReference type="InterPro" id="IPR045497">
    <property type="entry name" value="DUF6438"/>
</dbReference>
<feature type="chain" id="PRO_5012867768" description="DUF6438 domain-containing protein" evidence="1">
    <location>
        <begin position="24"/>
        <end position="169"/>
    </location>
</feature>
<accession>A0A1V9FK57</accession>
<dbReference type="RefSeq" id="WP_081165002.1">
    <property type="nucleotide sequence ID" value="NZ_LWBP01000187.1"/>
</dbReference>
<dbReference type="Proteomes" id="UP000192276">
    <property type="component" value="Unassembled WGS sequence"/>
</dbReference>
<evidence type="ECO:0000256" key="1">
    <source>
        <dbReference type="SAM" id="SignalP"/>
    </source>
</evidence>
<dbReference type="PROSITE" id="PS51257">
    <property type="entry name" value="PROKAR_LIPOPROTEIN"/>
    <property type="match status" value="1"/>
</dbReference>